<feature type="transmembrane region" description="Helical" evidence="2">
    <location>
        <begin position="34"/>
        <end position="53"/>
    </location>
</feature>
<organism evidence="3 4">
    <name type="scientific">Stachybotrys elegans</name>
    <dbReference type="NCBI Taxonomy" id="80388"/>
    <lineage>
        <taxon>Eukaryota</taxon>
        <taxon>Fungi</taxon>
        <taxon>Dikarya</taxon>
        <taxon>Ascomycota</taxon>
        <taxon>Pezizomycotina</taxon>
        <taxon>Sordariomycetes</taxon>
        <taxon>Hypocreomycetidae</taxon>
        <taxon>Hypocreales</taxon>
        <taxon>Stachybotryaceae</taxon>
        <taxon>Stachybotrys</taxon>
    </lineage>
</organism>
<keyword evidence="2" id="KW-0472">Membrane</keyword>
<sequence>MALLNPVYAFMVPFLFVVTVPLAVFAGITTTCAFCVLILRVIVVYIDIALSLVPQSLLGRKPRHLRFVHANGVSSRSPSNRSDSPSPHVNIGRRRRRRPSSVSAISGGSTTPVGDAGLGLIPSVGPERDFEGLGGWRVADGDDTIWTTINSRLELPDRQGNRNHHRTPSGGLTTPGEGSYLMMKGRARSPEARTIKASMSPNSSRARTPTGPPRALTGASNSDSYFPYTGSPKASRKQPLQTA</sequence>
<feature type="compositionally biased region" description="Low complexity" evidence="1">
    <location>
        <begin position="74"/>
        <end position="87"/>
    </location>
</feature>
<evidence type="ECO:0000313" key="3">
    <source>
        <dbReference type="EMBL" id="KAH7327953.1"/>
    </source>
</evidence>
<keyword evidence="2" id="KW-1133">Transmembrane helix</keyword>
<keyword evidence="2" id="KW-0812">Transmembrane</keyword>
<feature type="region of interest" description="Disordered" evidence="1">
    <location>
        <begin position="153"/>
        <end position="243"/>
    </location>
</feature>
<reference evidence="3" key="1">
    <citation type="journal article" date="2021" name="Nat. Commun.">
        <title>Genetic determinants of endophytism in the Arabidopsis root mycobiome.</title>
        <authorList>
            <person name="Mesny F."/>
            <person name="Miyauchi S."/>
            <person name="Thiergart T."/>
            <person name="Pickel B."/>
            <person name="Atanasova L."/>
            <person name="Karlsson M."/>
            <person name="Huettel B."/>
            <person name="Barry K.W."/>
            <person name="Haridas S."/>
            <person name="Chen C."/>
            <person name="Bauer D."/>
            <person name="Andreopoulos W."/>
            <person name="Pangilinan J."/>
            <person name="LaButti K."/>
            <person name="Riley R."/>
            <person name="Lipzen A."/>
            <person name="Clum A."/>
            <person name="Drula E."/>
            <person name="Henrissat B."/>
            <person name="Kohler A."/>
            <person name="Grigoriev I.V."/>
            <person name="Martin F.M."/>
            <person name="Hacquard S."/>
        </authorList>
    </citation>
    <scope>NUCLEOTIDE SEQUENCE</scope>
    <source>
        <strain evidence="3">MPI-CAGE-CH-0235</strain>
    </source>
</reference>
<proteinExistence type="predicted"/>
<dbReference type="OrthoDB" id="4492972at2759"/>
<feature type="transmembrane region" description="Helical" evidence="2">
    <location>
        <begin position="7"/>
        <end position="28"/>
    </location>
</feature>
<comment type="caution">
    <text evidence="3">The sequence shown here is derived from an EMBL/GenBank/DDBJ whole genome shotgun (WGS) entry which is preliminary data.</text>
</comment>
<dbReference type="Proteomes" id="UP000813444">
    <property type="component" value="Unassembled WGS sequence"/>
</dbReference>
<accession>A0A8K0T0E3</accession>
<feature type="region of interest" description="Disordered" evidence="1">
    <location>
        <begin position="71"/>
        <end position="121"/>
    </location>
</feature>
<keyword evidence="4" id="KW-1185">Reference proteome</keyword>
<evidence type="ECO:0000256" key="2">
    <source>
        <dbReference type="SAM" id="Phobius"/>
    </source>
</evidence>
<dbReference type="EMBL" id="JAGPNK010000001">
    <property type="protein sequence ID" value="KAH7327953.1"/>
    <property type="molecule type" value="Genomic_DNA"/>
</dbReference>
<name>A0A8K0T0E3_9HYPO</name>
<evidence type="ECO:0000256" key="1">
    <source>
        <dbReference type="SAM" id="MobiDB-lite"/>
    </source>
</evidence>
<dbReference type="AlphaFoldDB" id="A0A8K0T0E3"/>
<feature type="compositionally biased region" description="Polar residues" evidence="1">
    <location>
        <begin position="100"/>
        <end position="112"/>
    </location>
</feature>
<protein>
    <submittedName>
        <fullName evidence="3">Uncharacterized protein</fullName>
    </submittedName>
</protein>
<gene>
    <name evidence="3" type="ORF">B0I35DRAFT_472717</name>
</gene>
<feature type="compositionally biased region" description="Polar residues" evidence="1">
    <location>
        <begin position="197"/>
        <end position="207"/>
    </location>
</feature>
<evidence type="ECO:0000313" key="4">
    <source>
        <dbReference type="Proteomes" id="UP000813444"/>
    </source>
</evidence>